<dbReference type="InterPro" id="IPR011766">
    <property type="entry name" value="TPP_enzyme_TPP-bd"/>
</dbReference>
<dbReference type="SUPFAM" id="SSF52518">
    <property type="entry name" value="Thiamin diphosphate-binding fold (THDP-binding)"/>
    <property type="match status" value="2"/>
</dbReference>
<dbReference type="KEGG" id="arac:E0W69_007350"/>
<evidence type="ECO:0000256" key="10">
    <source>
        <dbReference type="RuleBase" id="RU362132"/>
    </source>
</evidence>
<evidence type="ECO:0000256" key="2">
    <source>
        <dbReference type="ARBA" id="ARBA00001964"/>
    </source>
</evidence>
<evidence type="ECO:0000313" key="14">
    <source>
        <dbReference type="EMBL" id="QES88485.1"/>
    </source>
</evidence>
<dbReference type="GO" id="GO:0000287">
    <property type="term" value="F:magnesium ion binding"/>
    <property type="evidence" value="ECO:0007669"/>
    <property type="project" value="InterPro"/>
</dbReference>
<evidence type="ECO:0000256" key="1">
    <source>
        <dbReference type="ARBA" id="ARBA00001920"/>
    </source>
</evidence>
<keyword evidence="7 10" id="KW-0786">Thiamine pyrophosphate</keyword>
<name>A0A5P2FZ47_9BACT</name>
<feature type="domain" description="Thiamine pyrophosphate enzyme central" evidence="11">
    <location>
        <begin position="207"/>
        <end position="312"/>
    </location>
</feature>
<evidence type="ECO:0000256" key="8">
    <source>
        <dbReference type="ARBA" id="ARBA00023239"/>
    </source>
</evidence>
<comment type="cofactor">
    <cofactor evidence="2">
        <name>thiamine diphosphate</name>
        <dbReference type="ChEBI" id="CHEBI:58937"/>
    </cofactor>
</comment>
<feature type="binding site" evidence="9">
    <location>
        <position position="470"/>
    </location>
    <ligand>
        <name>Mg(2+)</name>
        <dbReference type="ChEBI" id="CHEBI:18420"/>
    </ligand>
</feature>
<comment type="similarity">
    <text evidence="3 10">Belongs to the TPP enzyme family.</text>
</comment>
<comment type="cofactor">
    <cofactor evidence="1">
        <name>a metal cation</name>
        <dbReference type="ChEBI" id="CHEBI:25213"/>
    </cofactor>
</comment>
<dbReference type="InterPro" id="IPR000399">
    <property type="entry name" value="TPP-bd_CS"/>
</dbReference>
<evidence type="ECO:0000259" key="11">
    <source>
        <dbReference type="Pfam" id="PF00205"/>
    </source>
</evidence>
<feature type="domain" description="Thiamine pyrophosphate enzyme TPP-binding" evidence="12">
    <location>
        <begin position="403"/>
        <end position="501"/>
    </location>
</feature>
<dbReference type="FunFam" id="3.40.50.970:FF:000019">
    <property type="entry name" value="Pyruvate decarboxylase isozyme"/>
    <property type="match status" value="1"/>
</dbReference>
<organism evidence="14 15">
    <name type="scientific">Rhizosphaericola mali</name>
    <dbReference type="NCBI Taxonomy" id="2545455"/>
    <lineage>
        <taxon>Bacteria</taxon>
        <taxon>Pseudomonadati</taxon>
        <taxon>Bacteroidota</taxon>
        <taxon>Chitinophagia</taxon>
        <taxon>Chitinophagales</taxon>
        <taxon>Chitinophagaceae</taxon>
        <taxon>Rhizosphaericola</taxon>
    </lineage>
</organism>
<keyword evidence="6 9" id="KW-0460">Magnesium</keyword>
<keyword evidence="4 9" id="KW-0479">Metal-binding</keyword>
<dbReference type="InterPro" id="IPR047213">
    <property type="entry name" value="TPP_PYR_PDC_IPDC-like"/>
</dbReference>
<proteinExistence type="inferred from homology"/>
<evidence type="ECO:0000259" key="12">
    <source>
        <dbReference type="Pfam" id="PF02775"/>
    </source>
</evidence>
<dbReference type="Gene3D" id="3.40.50.1220">
    <property type="entry name" value="TPP-binding domain"/>
    <property type="match status" value="1"/>
</dbReference>
<protein>
    <submittedName>
        <fullName evidence="14">Alpha-keto acid decarboxylase family protein</fullName>
    </submittedName>
</protein>
<dbReference type="FunFam" id="3.40.50.970:FF:000024">
    <property type="entry name" value="Pyruvate decarboxylase isozyme"/>
    <property type="match status" value="1"/>
</dbReference>
<dbReference type="InterPro" id="IPR029035">
    <property type="entry name" value="DHS-like_NAD/FAD-binding_dom"/>
</dbReference>
<feature type="binding site" evidence="9">
    <location>
        <position position="443"/>
    </location>
    <ligand>
        <name>Mg(2+)</name>
        <dbReference type="ChEBI" id="CHEBI:18420"/>
    </ligand>
</feature>
<evidence type="ECO:0000256" key="4">
    <source>
        <dbReference type="ARBA" id="ARBA00022723"/>
    </source>
</evidence>
<keyword evidence="8" id="KW-0456">Lyase</keyword>
<dbReference type="Pfam" id="PF00205">
    <property type="entry name" value="TPP_enzyme_M"/>
    <property type="match status" value="1"/>
</dbReference>
<dbReference type="CDD" id="cd02005">
    <property type="entry name" value="TPP_PDC_IPDC"/>
    <property type="match status" value="1"/>
</dbReference>
<evidence type="ECO:0000313" key="15">
    <source>
        <dbReference type="Proteomes" id="UP000292424"/>
    </source>
</evidence>
<dbReference type="Pfam" id="PF02775">
    <property type="entry name" value="TPP_enzyme_C"/>
    <property type="match status" value="1"/>
</dbReference>
<keyword evidence="15" id="KW-1185">Reference proteome</keyword>
<dbReference type="InterPro" id="IPR012110">
    <property type="entry name" value="PDC/IPDC-like"/>
</dbReference>
<sequence>MKQNKKFTIGDYLLTRLFQMGITDLFGVPGDYNLAFLDHVTDFKGIQWRGNTNELNAAYATDGYARVKGFGAFLTTFGVGELSSINGVAGSFAENVPVIQIVGAPNTKAASKGECKHHTLGDGDYAHFHRIYKEVTIASTYLSANNTKNEIDRVLVASFINKKPGYIVLPTDIAAMPCEAPMDNIKDQIVVNSEINSLKEFKQAAKKLIQNNSQNISILSDYITERFGCISLVKSLLEKYNFPYATMTAGKGSLGEKNKNYLGIYAGSESSEQVLNYLENNQLLISIGCQFSDSLTNNFSNNIDAKLHIDIQGLQSIVAGKKFTQIHMKDALSILSEIFAELHIEKYTFSLKNPFGNNPIKVESSDLLTQKALWSNAKNIVNEGDIVICEQGTSYFGITDYSLPENIQFIGQPVWGSIGYTLPATLGAQIAAPNKKVVLFIGDGSALMTLQSLSEFIYHNIHPTIFVLNNDGYSVERAINGPEEKYNDIPSLNWGKLMEAFANNNQEKLYVNEVKKILDLKSVIYDLAEVNTLAFIELHLDKIDYPQGIINISRSINASNNAPVKH</sequence>
<evidence type="ECO:0000256" key="7">
    <source>
        <dbReference type="ARBA" id="ARBA00023052"/>
    </source>
</evidence>
<comment type="cofactor">
    <cofactor evidence="9">
        <name>Mg(2+)</name>
        <dbReference type="ChEBI" id="CHEBI:18420"/>
    </cofactor>
    <text evidence="9">Binds 1 Mg(2+) per subunit.</text>
</comment>
<dbReference type="GO" id="GO:0004737">
    <property type="term" value="F:pyruvate decarboxylase activity"/>
    <property type="evidence" value="ECO:0007669"/>
    <property type="project" value="TreeGrafter"/>
</dbReference>
<dbReference type="EMBL" id="CP044016">
    <property type="protein sequence ID" value="QES88485.1"/>
    <property type="molecule type" value="Genomic_DNA"/>
</dbReference>
<dbReference type="PIRSF" id="PIRSF036565">
    <property type="entry name" value="Pyruvt_ip_decrb"/>
    <property type="match status" value="1"/>
</dbReference>
<dbReference type="GO" id="GO:0005829">
    <property type="term" value="C:cytosol"/>
    <property type="evidence" value="ECO:0007669"/>
    <property type="project" value="TreeGrafter"/>
</dbReference>
<dbReference type="OrthoDB" id="4494979at2"/>
<dbReference type="CDD" id="cd07038">
    <property type="entry name" value="TPP_PYR_PDC_IPDC_like"/>
    <property type="match status" value="1"/>
</dbReference>
<dbReference type="Gene3D" id="3.40.50.970">
    <property type="match status" value="2"/>
</dbReference>
<keyword evidence="5" id="KW-0210">Decarboxylase</keyword>
<evidence type="ECO:0000256" key="6">
    <source>
        <dbReference type="ARBA" id="ARBA00022842"/>
    </source>
</evidence>
<feature type="domain" description="Thiamine pyrophosphate enzyme N-terminal TPP-binding" evidence="13">
    <location>
        <begin position="8"/>
        <end position="114"/>
    </location>
</feature>
<dbReference type="AlphaFoldDB" id="A0A5P2FZ47"/>
<dbReference type="Pfam" id="PF02776">
    <property type="entry name" value="TPP_enzyme_N"/>
    <property type="match status" value="1"/>
</dbReference>
<dbReference type="InterPro" id="IPR012001">
    <property type="entry name" value="Thiamin_PyroP_enz_TPP-bd_dom"/>
</dbReference>
<dbReference type="RefSeq" id="WP_131329372.1">
    <property type="nucleotide sequence ID" value="NZ_CP044016.1"/>
</dbReference>
<evidence type="ECO:0000256" key="5">
    <source>
        <dbReference type="ARBA" id="ARBA00022793"/>
    </source>
</evidence>
<dbReference type="PANTHER" id="PTHR43452:SF30">
    <property type="entry name" value="PYRUVATE DECARBOXYLASE ISOZYME 1-RELATED"/>
    <property type="match status" value="1"/>
</dbReference>
<dbReference type="SUPFAM" id="SSF52467">
    <property type="entry name" value="DHS-like NAD/FAD-binding domain"/>
    <property type="match status" value="1"/>
</dbReference>
<dbReference type="GO" id="GO:0030976">
    <property type="term" value="F:thiamine pyrophosphate binding"/>
    <property type="evidence" value="ECO:0007669"/>
    <property type="project" value="InterPro"/>
</dbReference>
<dbReference type="InterPro" id="IPR029061">
    <property type="entry name" value="THDP-binding"/>
</dbReference>
<evidence type="ECO:0000259" key="13">
    <source>
        <dbReference type="Pfam" id="PF02776"/>
    </source>
</evidence>
<feature type="binding site" evidence="9">
    <location>
        <position position="472"/>
    </location>
    <ligand>
        <name>Mg(2+)</name>
        <dbReference type="ChEBI" id="CHEBI:18420"/>
    </ligand>
</feature>
<dbReference type="Proteomes" id="UP000292424">
    <property type="component" value="Chromosome"/>
</dbReference>
<dbReference type="PANTHER" id="PTHR43452">
    <property type="entry name" value="PYRUVATE DECARBOXYLASE"/>
    <property type="match status" value="1"/>
</dbReference>
<reference evidence="14 15" key="1">
    <citation type="submission" date="2019-09" db="EMBL/GenBank/DDBJ databases">
        <title>Complete genome sequence of Arachidicoccus sp. B3-10 isolated from apple orchard soil.</title>
        <authorList>
            <person name="Kim H.S."/>
            <person name="Han K.-I."/>
            <person name="Suh M.K."/>
            <person name="Lee K.C."/>
            <person name="Eom M.K."/>
            <person name="Kim J.-S."/>
            <person name="Kang S.W."/>
            <person name="Sin Y."/>
            <person name="Lee J.-S."/>
        </authorList>
    </citation>
    <scope>NUCLEOTIDE SEQUENCE [LARGE SCALE GENOMIC DNA]</scope>
    <source>
        <strain evidence="14 15">B3-10</strain>
    </source>
</reference>
<dbReference type="InterPro" id="IPR012000">
    <property type="entry name" value="Thiamin_PyroP_enz_cen_dom"/>
</dbReference>
<dbReference type="GO" id="GO:0000949">
    <property type="term" value="P:aromatic amino acid family catabolic process to alcohol via Ehrlich pathway"/>
    <property type="evidence" value="ECO:0007669"/>
    <property type="project" value="TreeGrafter"/>
</dbReference>
<accession>A0A5P2FZ47</accession>
<dbReference type="InterPro" id="IPR047214">
    <property type="entry name" value="TPP_PDC_IPDC"/>
</dbReference>
<evidence type="ECO:0000256" key="9">
    <source>
        <dbReference type="PIRSR" id="PIRSR036565-2"/>
    </source>
</evidence>
<evidence type="ECO:0000256" key="3">
    <source>
        <dbReference type="ARBA" id="ARBA00007812"/>
    </source>
</evidence>
<gene>
    <name evidence="14" type="ORF">E0W69_007350</name>
</gene>
<dbReference type="PROSITE" id="PS00187">
    <property type="entry name" value="TPP_ENZYMES"/>
    <property type="match status" value="1"/>
</dbReference>